<keyword evidence="1" id="KW-0472">Membrane</keyword>
<evidence type="ECO:0000313" key="2">
    <source>
        <dbReference type="EMBL" id="KKN17188.1"/>
    </source>
</evidence>
<organism evidence="2">
    <name type="scientific">marine sediment metagenome</name>
    <dbReference type="NCBI Taxonomy" id="412755"/>
    <lineage>
        <taxon>unclassified sequences</taxon>
        <taxon>metagenomes</taxon>
        <taxon>ecological metagenomes</taxon>
    </lineage>
</organism>
<sequence>MKESERQDGHFNETENGLEKKTLVKKVKGIIKRDKPKFEEVEKTEQEIKEMVSFGKFLLRDIPLFKYEMLIYLGIIGVAAMSWLLERTELVPGAMGKAFLPLAIIPFAIWLIKKQFYMPGKTRLPRMHAHGSKVITLSTVDPRKGFIEIGPKENRKKIWLAKINKHTEESTGLPFIITTEFDGENISLLKDSTPDMKSQEFNAILEMLKATTTKSVMKRMLGFQQTTAKNPMLIIAMIQLALLVFILVKTLNLF</sequence>
<comment type="caution">
    <text evidence="2">The sequence shown here is derived from an EMBL/GenBank/DDBJ whole genome shotgun (WGS) entry which is preliminary data.</text>
</comment>
<reference evidence="2" key="1">
    <citation type="journal article" date="2015" name="Nature">
        <title>Complex archaea that bridge the gap between prokaryotes and eukaryotes.</title>
        <authorList>
            <person name="Spang A."/>
            <person name="Saw J.H."/>
            <person name="Jorgensen S.L."/>
            <person name="Zaremba-Niedzwiedzka K."/>
            <person name="Martijn J."/>
            <person name="Lind A.E."/>
            <person name="van Eijk R."/>
            <person name="Schleper C."/>
            <person name="Guy L."/>
            <person name="Ettema T.J."/>
        </authorList>
    </citation>
    <scope>NUCLEOTIDE SEQUENCE</scope>
</reference>
<gene>
    <name evidence="2" type="ORF">LCGC14_0968430</name>
</gene>
<evidence type="ECO:0008006" key="3">
    <source>
        <dbReference type="Google" id="ProtNLM"/>
    </source>
</evidence>
<evidence type="ECO:0000256" key="1">
    <source>
        <dbReference type="SAM" id="Phobius"/>
    </source>
</evidence>
<feature type="transmembrane region" description="Helical" evidence="1">
    <location>
        <begin position="227"/>
        <end position="248"/>
    </location>
</feature>
<protein>
    <recommendedName>
        <fullName evidence="3">YcxB-like protein domain-containing protein</fullName>
    </recommendedName>
</protein>
<proteinExistence type="predicted"/>
<feature type="transmembrane region" description="Helical" evidence="1">
    <location>
        <begin position="64"/>
        <end position="85"/>
    </location>
</feature>
<name>A0A0F9RIV3_9ZZZZ</name>
<keyword evidence="1" id="KW-1133">Transmembrane helix</keyword>
<accession>A0A0F9RIV3</accession>
<keyword evidence="1" id="KW-0812">Transmembrane</keyword>
<dbReference type="EMBL" id="LAZR01003547">
    <property type="protein sequence ID" value="KKN17188.1"/>
    <property type="molecule type" value="Genomic_DNA"/>
</dbReference>
<dbReference type="AlphaFoldDB" id="A0A0F9RIV3"/>
<feature type="transmembrane region" description="Helical" evidence="1">
    <location>
        <begin position="91"/>
        <end position="112"/>
    </location>
</feature>